<dbReference type="STRING" id="311458.CSUB_C1113"/>
<dbReference type="KEGG" id="csu:CSUB_C1113"/>
<feature type="transmembrane region" description="Helical" evidence="1">
    <location>
        <begin position="124"/>
        <end position="141"/>
    </location>
</feature>
<evidence type="ECO:0000313" key="4">
    <source>
        <dbReference type="Proteomes" id="UP000008120"/>
    </source>
</evidence>
<protein>
    <recommendedName>
        <fullName evidence="5">DUF2029 domain-containing protein</fullName>
    </recommendedName>
</protein>
<feature type="transmembrane region" description="Helical" evidence="1">
    <location>
        <begin position="262"/>
        <end position="280"/>
    </location>
</feature>
<name>E6N7A5_CALS0</name>
<dbReference type="EMBL" id="BA000048">
    <property type="protein sequence ID" value="BAJ50965.1"/>
    <property type="molecule type" value="Genomic_DNA"/>
</dbReference>
<keyword evidence="1" id="KW-1133">Transmembrane helix</keyword>
<sequence>MLQNVQSYIQAIGPKKFALSLAIQLGLATFLAHGYDFRVGYVAGRNVVQGSSPYLGGVLEGVLSMGYGQTVQGIGETPLWALYNGFAYAISNGHIFLFNLVTKIPIILANIALSYLAYLRGCDAKFFLFNPFILLVTSSWGKPDNIATLLAVLPFLYPTTWGTAPLMLALSFMIKPLALPLLPSYVGKFSHFRPKNALTFVIVLSLVTLLMFLIPFTMLRWPLDTVINGLGNWLKPAGGLSLFNVVEIFTGSYFLPDQLTFLGLLAPTSVLLLMAVGFLYPPADDAKTLRLALFSCLVFFSLRPWVSEQNLFIILTLVIFLDKRLSSKLLWIIPLLFSVANLSLPQQLYLLRPSIIEEIHAVDNVARLWFKFILSIAWLAVIWRTAFLRGLVKWRECGGFC</sequence>
<feature type="transmembrane region" description="Helical" evidence="1">
    <location>
        <begin position="292"/>
        <end position="320"/>
    </location>
</feature>
<proteinExistence type="predicted"/>
<evidence type="ECO:0000313" key="2">
    <source>
        <dbReference type="EMBL" id="BAJ48174.1"/>
    </source>
</evidence>
<dbReference type="BioCyc" id="CCAL311458:G131R-1123-MONOMER"/>
<evidence type="ECO:0000256" key="1">
    <source>
        <dbReference type="SAM" id="Phobius"/>
    </source>
</evidence>
<dbReference type="AlphaFoldDB" id="E6N7A5"/>
<dbReference type="Proteomes" id="UP000008120">
    <property type="component" value="Chromosome"/>
</dbReference>
<reference evidence="2 4" key="1">
    <citation type="journal article" date="2005" name="Environ. Microbiol.">
        <title>Genetic and functional properties of uncultivated thermophilic crenarchaeotes from a subsurface gold mine as revealed by analysis of genome fragments.</title>
        <authorList>
            <person name="Nunoura T."/>
            <person name="Hirayama H."/>
            <person name="Takami H."/>
            <person name="Oida H."/>
            <person name="Nishi S."/>
            <person name="Shimamura S."/>
            <person name="Suzuki Y."/>
            <person name="Inagaki F."/>
            <person name="Takai K."/>
            <person name="Nealson K.H."/>
            <person name="Horikoshi K."/>
        </authorList>
    </citation>
    <scope>NUCLEOTIDE SEQUENCE [LARGE SCALE GENOMIC DNA]</scope>
</reference>
<feature type="transmembrane region" description="Helical" evidence="1">
    <location>
        <begin position="95"/>
        <end position="117"/>
    </location>
</feature>
<keyword evidence="1" id="KW-0812">Transmembrane</keyword>
<feature type="transmembrane region" description="Helical" evidence="1">
    <location>
        <begin position="237"/>
        <end position="255"/>
    </location>
</feature>
<feature type="transmembrane region" description="Helical" evidence="1">
    <location>
        <begin position="161"/>
        <end position="185"/>
    </location>
</feature>
<dbReference type="EMBL" id="AP011857">
    <property type="protein sequence ID" value="BAJ48174.1"/>
    <property type="molecule type" value="Genomic_DNA"/>
</dbReference>
<evidence type="ECO:0008006" key="5">
    <source>
        <dbReference type="Google" id="ProtNLM"/>
    </source>
</evidence>
<organism evidence="2 4">
    <name type="scientific">Caldiarchaeum subterraneum</name>
    <dbReference type="NCBI Taxonomy" id="311458"/>
    <lineage>
        <taxon>Archaea</taxon>
        <taxon>Nitrososphaerota</taxon>
        <taxon>Candidatus Caldarchaeales</taxon>
        <taxon>Candidatus Caldarchaeaceae</taxon>
        <taxon>Candidatus Caldarchaeum</taxon>
    </lineage>
</organism>
<feature type="transmembrane region" description="Helical" evidence="1">
    <location>
        <begin position="197"/>
        <end position="217"/>
    </location>
</feature>
<keyword evidence="1" id="KW-0472">Membrane</keyword>
<feature type="transmembrane region" description="Helical" evidence="1">
    <location>
        <begin position="329"/>
        <end position="348"/>
    </location>
</feature>
<feature type="transmembrane region" description="Helical" evidence="1">
    <location>
        <begin position="368"/>
        <end position="386"/>
    </location>
</feature>
<accession>E6N7A5</accession>
<gene>
    <name evidence="3" type="ORF">CSUB_C1113</name>
    <name evidence="2" type="ORF">HGMM_F33A05C13</name>
</gene>
<reference evidence="2 4" key="2">
    <citation type="journal article" date="2011" name="Nucleic Acids Res.">
        <title>Insights into the evolution of Archaea and eukaryotic protein modifier systems revealed by the genome of a novel archaeal group.</title>
        <authorList>
            <person name="Nunoura T."/>
            <person name="Takaki Y."/>
            <person name="Kakuta J."/>
            <person name="Nishi S."/>
            <person name="Sugahara J."/>
            <person name="Kazama H."/>
            <person name="Chee G."/>
            <person name="Hattori M."/>
            <person name="Kanai A."/>
            <person name="Atomi H."/>
            <person name="Takai K."/>
            <person name="Takami H."/>
        </authorList>
    </citation>
    <scope>NUCLEOTIDE SEQUENCE [LARGE SCALE GENOMIC DNA]</scope>
</reference>
<feature type="transmembrane region" description="Helical" evidence="1">
    <location>
        <begin position="17"/>
        <end position="35"/>
    </location>
</feature>
<evidence type="ECO:0000313" key="3">
    <source>
        <dbReference type="EMBL" id="BAJ50965.1"/>
    </source>
</evidence>